<dbReference type="InterPro" id="IPR046196">
    <property type="entry name" value="DUF6228"/>
</dbReference>
<dbReference type="RefSeq" id="WP_377816829.1">
    <property type="nucleotide sequence ID" value="NZ_JBHRSJ010000035.1"/>
</dbReference>
<keyword evidence="2" id="KW-1185">Reference proteome</keyword>
<comment type="caution">
    <text evidence="1">The sequence shown here is derived from an EMBL/GenBank/DDBJ whole genome shotgun (WGS) entry which is preliminary data.</text>
</comment>
<gene>
    <name evidence="1" type="ORF">ACFOJE_20515</name>
</gene>
<sequence>MFSIHSTESGSILTFDKVQGDYFSVCFSSSALSVKRGVWAYTDAHSLANLFEYLASHEFPWLTSEKWESIEGEFSLNATCSSRGIVNFKVCISDFGNEEPWRFEGNICTELGQLPTIANSARQFFGLPVD</sequence>
<dbReference type="Proteomes" id="UP001595457">
    <property type="component" value="Unassembled WGS sequence"/>
</dbReference>
<name>A0ABV7AYN5_9GAMM</name>
<evidence type="ECO:0000313" key="2">
    <source>
        <dbReference type="Proteomes" id="UP001595457"/>
    </source>
</evidence>
<dbReference type="Pfam" id="PF19739">
    <property type="entry name" value="DUF6228"/>
    <property type="match status" value="1"/>
</dbReference>
<evidence type="ECO:0000313" key="1">
    <source>
        <dbReference type="EMBL" id="MFC2974582.1"/>
    </source>
</evidence>
<proteinExistence type="predicted"/>
<reference evidence="2" key="1">
    <citation type="journal article" date="2019" name="Int. J. Syst. Evol. Microbiol.">
        <title>The Global Catalogue of Microorganisms (GCM) 10K type strain sequencing project: providing services to taxonomists for standard genome sequencing and annotation.</title>
        <authorList>
            <consortium name="The Broad Institute Genomics Platform"/>
            <consortium name="The Broad Institute Genome Sequencing Center for Infectious Disease"/>
            <person name="Wu L."/>
            <person name="Ma J."/>
        </authorList>
    </citation>
    <scope>NUCLEOTIDE SEQUENCE [LARGE SCALE GENOMIC DNA]</scope>
    <source>
        <strain evidence="2">KCTC 62195</strain>
    </source>
</reference>
<accession>A0ABV7AYN5</accession>
<protein>
    <submittedName>
        <fullName evidence="1">DUF6228 family protein</fullName>
    </submittedName>
</protein>
<organism evidence="1 2">
    <name type="scientific">Azotobacter bryophylli</name>
    <dbReference type="NCBI Taxonomy" id="1986537"/>
    <lineage>
        <taxon>Bacteria</taxon>
        <taxon>Pseudomonadati</taxon>
        <taxon>Pseudomonadota</taxon>
        <taxon>Gammaproteobacteria</taxon>
        <taxon>Pseudomonadales</taxon>
        <taxon>Pseudomonadaceae</taxon>
        <taxon>Azotobacter</taxon>
    </lineage>
</organism>
<dbReference type="EMBL" id="JBHRSJ010000035">
    <property type="protein sequence ID" value="MFC2974582.1"/>
    <property type="molecule type" value="Genomic_DNA"/>
</dbReference>